<evidence type="ECO:0000313" key="3">
    <source>
        <dbReference type="Proteomes" id="UP000001880"/>
    </source>
</evidence>
<evidence type="ECO:0000313" key="2">
    <source>
        <dbReference type="EMBL" id="ACY18323.1"/>
    </source>
</evidence>
<feature type="transmembrane region" description="Helical" evidence="1">
    <location>
        <begin position="45"/>
        <end position="63"/>
    </location>
</feature>
<dbReference type="EMBL" id="CP001804">
    <property type="protein sequence ID" value="ACY18323.1"/>
    <property type="molecule type" value="Genomic_DNA"/>
</dbReference>
<dbReference type="AlphaFoldDB" id="D0LIG7"/>
<feature type="transmembrane region" description="Helical" evidence="1">
    <location>
        <begin position="110"/>
        <end position="131"/>
    </location>
</feature>
<keyword evidence="1" id="KW-0812">Transmembrane</keyword>
<accession>D0LIG7</accession>
<reference evidence="2 3" key="1">
    <citation type="journal article" date="2010" name="Stand. Genomic Sci.">
        <title>Complete genome sequence of Haliangium ochraceum type strain (SMP-2).</title>
        <authorList>
            <consortium name="US DOE Joint Genome Institute (JGI-PGF)"/>
            <person name="Ivanova N."/>
            <person name="Daum C."/>
            <person name="Lang E."/>
            <person name="Abt B."/>
            <person name="Kopitz M."/>
            <person name="Saunders E."/>
            <person name="Lapidus A."/>
            <person name="Lucas S."/>
            <person name="Glavina Del Rio T."/>
            <person name="Nolan M."/>
            <person name="Tice H."/>
            <person name="Copeland A."/>
            <person name="Cheng J.F."/>
            <person name="Chen F."/>
            <person name="Bruce D."/>
            <person name="Goodwin L."/>
            <person name="Pitluck S."/>
            <person name="Mavromatis K."/>
            <person name="Pati A."/>
            <person name="Mikhailova N."/>
            <person name="Chen A."/>
            <person name="Palaniappan K."/>
            <person name="Land M."/>
            <person name="Hauser L."/>
            <person name="Chang Y.J."/>
            <person name="Jeffries C.D."/>
            <person name="Detter J.C."/>
            <person name="Brettin T."/>
            <person name="Rohde M."/>
            <person name="Goker M."/>
            <person name="Bristow J."/>
            <person name="Markowitz V."/>
            <person name="Eisen J.A."/>
            <person name="Hugenholtz P."/>
            <person name="Kyrpides N.C."/>
            <person name="Klenk H.P."/>
        </authorList>
    </citation>
    <scope>NUCLEOTIDE SEQUENCE [LARGE SCALE GENOMIC DNA]</scope>
    <source>
        <strain evidence="3">DSM 14365 / CIP 107738 / JCM 11303 / AJ 13395 / SMP-2</strain>
    </source>
</reference>
<dbReference type="Proteomes" id="UP000001880">
    <property type="component" value="Chromosome"/>
</dbReference>
<dbReference type="KEGG" id="hoh:Hoch_5847"/>
<gene>
    <name evidence="2" type="ordered locus">Hoch_5847</name>
</gene>
<evidence type="ECO:0000256" key="1">
    <source>
        <dbReference type="SAM" id="Phobius"/>
    </source>
</evidence>
<dbReference type="RefSeq" id="WP_012830915.1">
    <property type="nucleotide sequence ID" value="NC_013440.1"/>
</dbReference>
<organism evidence="2 3">
    <name type="scientific">Haliangium ochraceum (strain DSM 14365 / JCM 11303 / SMP-2)</name>
    <dbReference type="NCBI Taxonomy" id="502025"/>
    <lineage>
        <taxon>Bacteria</taxon>
        <taxon>Pseudomonadati</taxon>
        <taxon>Myxococcota</taxon>
        <taxon>Polyangia</taxon>
        <taxon>Haliangiales</taxon>
        <taxon>Kofleriaceae</taxon>
        <taxon>Haliangium</taxon>
    </lineage>
</organism>
<proteinExistence type="predicted"/>
<feature type="transmembrane region" description="Helical" evidence="1">
    <location>
        <begin position="75"/>
        <end position="98"/>
    </location>
</feature>
<keyword evidence="1" id="KW-0472">Membrane</keyword>
<feature type="transmembrane region" description="Helical" evidence="1">
    <location>
        <begin position="14"/>
        <end position="33"/>
    </location>
</feature>
<feature type="transmembrane region" description="Helical" evidence="1">
    <location>
        <begin position="137"/>
        <end position="153"/>
    </location>
</feature>
<dbReference type="OrthoDB" id="3524974at2"/>
<dbReference type="HOGENOM" id="CLU_132524_0_0_7"/>
<protein>
    <submittedName>
        <fullName evidence="2">Uncharacterized protein</fullName>
    </submittedName>
</protein>
<dbReference type="eggNOG" id="ENOG5032RFE">
    <property type="taxonomic scope" value="Bacteria"/>
</dbReference>
<dbReference type="STRING" id="502025.Hoch_5847"/>
<keyword evidence="1" id="KW-1133">Transmembrane helix</keyword>
<sequence length="171" mass="17601">MRPEPHAPPAPHPLMHPVSLGAIALLVLNDHVLKAAYPGFVTGKLSDIAGLVFFPLLLAAAAQTLRPGLPLRPSVLAGAALSALVFASVQVSPLAGAAYRYGLAALQWPWRALVAALAGRAVPGLAPVALTPDLGDLWAIPAVLVAVALAWRAPKRAPKRAPRAPGLRACA</sequence>
<keyword evidence="3" id="KW-1185">Reference proteome</keyword>
<name>D0LIG7_HALO1</name>